<sequence>MADNKFLVSFSPHTRDPLTTDKVMMLVVLALLPSILVSVYVYGFYAVKTYALAVIFCLGLEALFLKMRRLPVTVRDNSALVTAILLAMNMPPSPPWWLVLAGSFVAIVISKQVFGGLGQNPFNPALVGRVFLLIAWPAEMTSWIEASTFKSGFMFDAVSTATPLGQVKSEIISSGHIVSTGIADVADLFLGTVSGCLGGDSALAVLIGGLFLIWKRIIKWHIPFTYLATVFLLTGLYWLISPEKTLNPVQHLLAGGLMLGAFFMATDYVTCPMTVKGQVLFGFGCGLLTVVIRLFGGYPEGVAFSILIMNAVTPLIDNYMRPASFGEVKS</sequence>
<evidence type="ECO:0000256" key="10">
    <source>
        <dbReference type="HAMAP-Rule" id="MF_00462"/>
    </source>
</evidence>
<keyword evidence="1 10" id="KW-0813">Transport</keyword>
<dbReference type="PANTHER" id="PTHR30578">
    <property type="entry name" value="ELECTRON TRANSPORT COMPLEX PROTEIN RNFD"/>
    <property type="match status" value="1"/>
</dbReference>
<keyword evidence="7 10" id="KW-0249">Electron transport</keyword>
<dbReference type="Proteomes" id="UP000287502">
    <property type="component" value="Chromosome"/>
</dbReference>
<dbReference type="AlphaFoldDB" id="A0A3R5Y7H4"/>
<accession>A0A3R5Y7H4</accession>
<keyword evidence="9 10" id="KW-0472">Membrane</keyword>
<dbReference type="EMBL" id="CP035108">
    <property type="protein sequence ID" value="QAR33590.1"/>
    <property type="molecule type" value="Genomic_DNA"/>
</dbReference>
<gene>
    <name evidence="10" type="primary">rnfD</name>
    <name evidence="11" type="ORF">EP073_09305</name>
</gene>
<dbReference type="Pfam" id="PF03116">
    <property type="entry name" value="NQR2_RnfD_RnfE"/>
    <property type="match status" value="1"/>
</dbReference>
<feature type="transmembrane region" description="Helical" evidence="10">
    <location>
        <begin position="126"/>
        <end position="144"/>
    </location>
</feature>
<evidence type="ECO:0000256" key="3">
    <source>
        <dbReference type="ARBA" id="ARBA00022630"/>
    </source>
</evidence>
<keyword evidence="5 10" id="KW-0812">Transmembrane</keyword>
<evidence type="ECO:0000256" key="2">
    <source>
        <dbReference type="ARBA" id="ARBA00022553"/>
    </source>
</evidence>
<keyword evidence="2 10" id="KW-0597">Phosphoprotein</keyword>
<evidence type="ECO:0000256" key="7">
    <source>
        <dbReference type="ARBA" id="ARBA00022982"/>
    </source>
</evidence>
<reference evidence="11 12" key="1">
    <citation type="submission" date="2019-01" db="EMBL/GenBank/DDBJ databases">
        <title>Geovibrio thiophilus DSM 11263, complete genome.</title>
        <authorList>
            <person name="Spring S."/>
            <person name="Bunk B."/>
            <person name="Sproer C."/>
        </authorList>
    </citation>
    <scope>NUCLEOTIDE SEQUENCE [LARGE SCALE GENOMIC DNA]</scope>
    <source>
        <strain evidence="11 12">DSM 11263</strain>
    </source>
</reference>
<protein>
    <recommendedName>
        <fullName evidence="10">Ion-translocating oxidoreductase complex subunit D</fullName>
        <ecNumber evidence="10">7.-.-.-</ecNumber>
    </recommendedName>
    <alternativeName>
        <fullName evidence="10">Rnf electron transport complex subunit D</fullName>
    </alternativeName>
</protein>
<feature type="modified residue" description="FMN phosphoryl threonine" evidence="10">
    <location>
        <position position="162"/>
    </location>
</feature>
<keyword evidence="12" id="KW-1185">Reference proteome</keyword>
<feature type="transmembrane region" description="Helical" evidence="10">
    <location>
        <begin position="96"/>
        <end position="114"/>
    </location>
</feature>
<feature type="transmembrane region" description="Helical" evidence="10">
    <location>
        <begin position="252"/>
        <end position="271"/>
    </location>
</feature>
<evidence type="ECO:0000256" key="8">
    <source>
        <dbReference type="ARBA" id="ARBA00022989"/>
    </source>
</evidence>
<dbReference type="OrthoDB" id="9776359at2"/>
<feature type="transmembrane region" description="Helical" evidence="10">
    <location>
        <begin position="23"/>
        <end position="43"/>
    </location>
</feature>
<dbReference type="GO" id="GO:0055085">
    <property type="term" value="P:transmembrane transport"/>
    <property type="evidence" value="ECO:0007669"/>
    <property type="project" value="InterPro"/>
</dbReference>
<dbReference type="GO" id="GO:0022900">
    <property type="term" value="P:electron transport chain"/>
    <property type="evidence" value="ECO:0007669"/>
    <property type="project" value="UniProtKB-UniRule"/>
</dbReference>
<comment type="similarity">
    <text evidence="10">Belongs to the NqrB/RnfD family.</text>
</comment>
<evidence type="ECO:0000256" key="4">
    <source>
        <dbReference type="ARBA" id="ARBA00022643"/>
    </source>
</evidence>
<feature type="transmembrane region" description="Helical" evidence="10">
    <location>
        <begin position="278"/>
        <end position="296"/>
    </location>
</feature>
<evidence type="ECO:0000313" key="11">
    <source>
        <dbReference type="EMBL" id="QAR33590.1"/>
    </source>
</evidence>
<keyword evidence="10" id="KW-1003">Cell membrane</keyword>
<feature type="transmembrane region" description="Helical" evidence="10">
    <location>
        <begin position="49"/>
        <end position="65"/>
    </location>
</feature>
<evidence type="ECO:0000313" key="12">
    <source>
        <dbReference type="Proteomes" id="UP000287502"/>
    </source>
</evidence>
<keyword evidence="8 10" id="KW-1133">Transmembrane helix</keyword>
<comment type="subunit">
    <text evidence="10">The complex is composed of six subunits: RnfA, RnfB, RnfC, RnfD, RnfE and RnfG.</text>
</comment>
<evidence type="ECO:0000256" key="1">
    <source>
        <dbReference type="ARBA" id="ARBA00022448"/>
    </source>
</evidence>
<organism evidence="11 12">
    <name type="scientific">Geovibrio thiophilus</name>
    <dbReference type="NCBI Taxonomy" id="139438"/>
    <lineage>
        <taxon>Bacteria</taxon>
        <taxon>Pseudomonadati</taxon>
        <taxon>Deferribacterota</taxon>
        <taxon>Deferribacteres</taxon>
        <taxon>Deferribacterales</taxon>
        <taxon>Geovibrionaceae</taxon>
        <taxon>Geovibrio</taxon>
    </lineage>
</organism>
<dbReference type="InterPro" id="IPR011303">
    <property type="entry name" value="RnfD_bac"/>
</dbReference>
<evidence type="ECO:0000256" key="5">
    <source>
        <dbReference type="ARBA" id="ARBA00022692"/>
    </source>
</evidence>
<name>A0A3R5Y7H4_9BACT</name>
<keyword evidence="4 10" id="KW-0288">FMN</keyword>
<dbReference type="KEGG" id="gtl:EP073_09305"/>
<dbReference type="InterPro" id="IPR004338">
    <property type="entry name" value="NqrB/RnfD"/>
</dbReference>
<dbReference type="PANTHER" id="PTHR30578:SF0">
    <property type="entry name" value="ION-TRANSLOCATING OXIDOREDUCTASE COMPLEX SUBUNIT D"/>
    <property type="match status" value="1"/>
</dbReference>
<evidence type="ECO:0000256" key="9">
    <source>
        <dbReference type="ARBA" id="ARBA00023136"/>
    </source>
</evidence>
<comment type="function">
    <text evidence="10">Part of a membrane-bound complex that couples electron transfer with translocation of ions across the membrane.</text>
</comment>
<feature type="transmembrane region" description="Helical" evidence="10">
    <location>
        <begin position="188"/>
        <end position="213"/>
    </location>
</feature>
<dbReference type="NCBIfam" id="TIGR01946">
    <property type="entry name" value="rnfD"/>
    <property type="match status" value="1"/>
</dbReference>
<dbReference type="RefSeq" id="WP_128466876.1">
    <property type="nucleotide sequence ID" value="NZ_CP035108.1"/>
</dbReference>
<proteinExistence type="inferred from homology"/>
<comment type="cofactor">
    <cofactor evidence="10">
        <name>FMN</name>
        <dbReference type="ChEBI" id="CHEBI:58210"/>
    </cofactor>
</comment>
<feature type="transmembrane region" description="Helical" evidence="10">
    <location>
        <begin position="220"/>
        <end position="240"/>
    </location>
</feature>
<keyword evidence="6 10" id="KW-1278">Translocase</keyword>
<evidence type="ECO:0000256" key="6">
    <source>
        <dbReference type="ARBA" id="ARBA00022967"/>
    </source>
</evidence>
<keyword evidence="3 10" id="KW-0285">Flavoprotein</keyword>
<dbReference type="EC" id="7.-.-.-" evidence="10"/>
<comment type="subcellular location">
    <subcellularLocation>
        <location evidence="10">Cell membrane</location>
        <topology evidence="10">Multi-pass membrane protein</topology>
    </subcellularLocation>
</comment>
<dbReference type="HAMAP" id="MF_00462">
    <property type="entry name" value="RsxD_RnfD"/>
    <property type="match status" value="1"/>
</dbReference>
<dbReference type="GO" id="GO:0005886">
    <property type="term" value="C:plasma membrane"/>
    <property type="evidence" value="ECO:0007669"/>
    <property type="project" value="UniProtKB-SubCell"/>
</dbReference>